<protein>
    <recommendedName>
        <fullName evidence="7">Major facilitator superfamily (MFS) profile domain-containing protein</fullName>
    </recommendedName>
</protein>
<dbReference type="Gene3D" id="1.20.1250.20">
    <property type="entry name" value="MFS general substrate transporter like domains"/>
    <property type="match status" value="2"/>
</dbReference>
<dbReference type="STRING" id="1073090.A0A1L9SIE7"/>
<feature type="transmembrane region" description="Helical" evidence="6">
    <location>
        <begin position="382"/>
        <end position="403"/>
    </location>
</feature>
<dbReference type="PROSITE" id="PS50850">
    <property type="entry name" value="MFS"/>
    <property type="match status" value="1"/>
</dbReference>
<feature type="transmembrane region" description="Helical" evidence="6">
    <location>
        <begin position="415"/>
        <end position="436"/>
    </location>
</feature>
<evidence type="ECO:0000313" key="8">
    <source>
        <dbReference type="EMBL" id="OJJ46985.1"/>
    </source>
</evidence>
<evidence type="ECO:0000256" key="1">
    <source>
        <dbReference type="ARBA" id="ARBA00004141"/>
    </source>
</evidence>
<dbReference type="GO" id="GO:0016020">
    <property type="term" value="C:membrane"/>
    <property type="evidence" value="ECO:0007669"/>
    <property type="project" value="UniProtKB-SubCell"/>
</dbReference>
<comment type="subcellular location">
    <subcellularLocation>
        <location evidence="1">Membrane</location>
        <topology evidence="1">Multi-pass membrane protein</topology>
    </subcellularLocation>
</comment>
<sequence>MVAAESYEGPEKLRGNEESVAVSIDEATVADWTEEEENRVRRKIDFILLPILGLAFFALQMDRGNISNALTSTITEDLGVTTDQINNGNSLLSMGIVLLEIPSNLLLQKIGARNWLTFQIIAWGLVATLQNFITNYASYIVTRLLLGFLEAGFIPEGALYTMSTWYKKSETSLRVSIFFLGNLLASATVSLIGAGILSMSGRYGVSGWRWLFIIEGIITVGVGLIFMLFLPQSVSNSSPLISGGKWSYFSSREHYILVRRTLLDDPAKSKGQVRISRRDITSTLSNPRILLHVFITLACTISVSAVQTYAPSIVKSIGFGAVQANALVSVGSYIAAIVVLVLGWICDKTGRRGPSATFAALWCVIAYVCLLESVHFSKWKRYAAIVAATATNSTVHIINVGWLSVNCQSPQERSISMCMVIMAANAGGIAGGQVFRTSDAPLYIHAFTAMLALASAGLVAVLGQMAWYFSSNRRLAKSGKTHTVTTHSNGAEITATWWWTW</sequence>
<feature type="transmembrane region" description="Helical" evidence="6">
    <location>
        <begin position="139"/>
        <end position="161"/>
    </location>
</feature>
<evidence type="ECO:0000256" key="4">
    <source>
        <dbReference type="ARBA" id="ARBA00022989"/>
    </source>
</evidence>
<name>A0A1L9SIE7_9EURO</name>
<dbReference type="AlphaFoldDB" id="A0A1L9SIE7"/>
<feature type="transmembrane region" description="Helical" evidence="6">
    <location>
        <begin position="442"/>
        <end position="469"/>
    </location>
</feature>
<dbReference type="InterPro" id="IPR020846">
    <property type="entry name" value="MFS_dom"/>
</dbReference>
<accession>A0A1L9SIE7</accession>
<dbReference type="OrthoDB" id="2985014at2759"/>
<dbReference type="PANTHER" id="PTHR43791">
    <property type="entry name" value="PERMEASE-RELATED"/>
    <property type="match status" value="1"/>
</dbReference>
<dbReference type="GO" id="GO:0022857">
    <property type="term" value="F:transmembrane transporter activity"/>
    <property type="evidence" value="ECO:0007669"/>
    <property type="project" value="InterPro"/>
</dbReference>
<evidence type="ECO:0000256" key="6">
    <source>
        <dbReference type="SAM" id="Phobius"/>
    </source>
</evidence>
<keyword evidence="5 6" id="KW-0472">Membrane</keyword>
<dbReference type="PANTHER" id="PTHR43791:SF32">
    <property type="entry name" value="MAJOR FACILITATOR SUPERFAMILY (MFS) PROFILE DOMAIN-CONTAINING PROTEIN"/>
    <property type="match status" value="1"/>
</dbReference>
<dbReference type="Proteomes" id="UP000184188">
    <property type="component" value="Unassembled WGS sequence"/>
</dbReference>
<reference evidence="9" key="1">
    <citation type="journal article" date="2017" name="Genome Biol.">
        <title>Comparative genomics reveals high biological diversity and specific adaptations in the industrially and medically important fungal genus Aspergillus.</title>
        <authorList>
            <person name="de Vries R.P."/>
            <person name="Riley R."/>
            <person name="Wiebenga A."/>
            <person name="Aguilar-Osorio G."/>
            <person name="Amillis S."/>
            <person name="Uchima C.A."/>
            <person name="Anderluh G."/>
            <person name="Asadollahi M."/>
            <person name="Askin M."/>
            <person name="Barry K."/>
            <person name="Battaglia E."/>
            <person name="Bayram O."/>
            <person name="Benocci T."/>
            <person name="Braus-Stromeyer S.A."/>
            <person name="Caldana C."/>
            <person name="Canovas D."/>
            <person name="Cerqueira G.C."/>
            <person name="Chen F."/>
            <person name="Chen W."/>
            <person name="Choi C."/>
            <person name="Clum A."/>
            <person name="Dos Santos R.A."/>
            <person name="Damasio A.R."/>
            <person name="Diallinas G."/>
            <person name="Emri T."/>
            <person name="Fekete E."/>
            <person name="Flipphi M."/>
            <person name="Freyberg S."/>
            <person name="Gallo A."/>
            <person name="Gournas C."/>
            <person name="Habgood R."/>
            <person name="Hainaut M."/>
            <person name="Harispe M.L."/>
            <person name="Henrissat B."/>
            <person name="Hilden K.S."/>
            <person name="Hope R."/>
            <person name="Hossain A."/>
            <person name="Karabika E."/>
            <person name="Karaffa L."/>
            <person name="Karanyi Z."/>
            <person name="Krasevec N."/>
            <person name="Kuo A."/>
            <person name="Kusch H."/>
            <person name="LaButti K."/>
            <person name="Lagendijk E.L."/>
            <person name="Lapidus A."/>
            <person name="Levasseur A."/>
            <person name="Lindquist E."/>
            <person name="Lipzen A."/>
            <person name="Logrieco A.F."/>
            <person name="MacCabe A."/>
            <person name="Maekelae M.R."/>
            <person name="Malavazi I."/>
            <person name="Melin P."/>
            <person name="Meyer V."/>
            <person name="Mielnichuk N."/>
            <person name="Miskei M."/>
            <person name="Molnar A.P."/>
            <person name="Mule G."/>
            <person name="Ngan C.Y."/>
            <person name="Orejas M."/>
            <person name="Orosz E."/>
            <person name="Ouedraogo J.P."/>
            <person name="Overkamp K.M."/>
            <person name="Park H.-S."/>
            <person name="Perrone G."/>
            <person name="Piumi F."/>
            <person name="Punt P.J."/>
            <person name="Ram A.F."/>
            <person name="Ramon A."/>
            <person name="Rauscher S."/>
            <person name="Record E."/>
            <person name="Riano-Pachon D.M."/>
            <person name="Robert V."/>
            <person name="Roehrig J."/>
            <person name="Ruller R."/>
            <person name="Salamov A."/>
            <person name="Salih N.S."/>
            <person name="Samson R.A."/>
            <person name="Sandor E."/>
            <person name="Sanguinetti M."/>
            <person name="Schuetze T."/>
            <person name="Sepcic K."/>
            <person name="Shelest E."/>
            <person name="Sherlock G."/>
            <person name="Sophianopoulou V."/>
            <person name="Squina F.M."/>
            <person name="Sun H."/>
            <person name="Susca A."/>
            <person name="Todd R.B."/>
            <person name="Tsang A."/>
            <person name="Unkles S.E."/>
            <person name="van de Wiele N."/>
            <person name="van Rossen-Uffink D."/>
            <person name="Oliveira J.V."/>
            <person name="Vesth T.C."/>
            <person name="Visser J."/>
            <person name="Yu J.-H."/>
            <person name="Zhou M."/>
            <person name="Andersen M.R."/>
            <person name="Archer D.B."/>
            <person name="Baker S.E."/>
            <person name="Benoit I."/>
            <person name="Brakhage A.A."/>
            <person name="Braus G.H."/>
            <person name="Fischer R."/>
            <person name="Frisvad J.C."/>
            <person name="Goldman G.H."/>
            <person name="Houbraken J."/>
            <person name="Oakley B."/>
            <person name="Pocsi I."/>
            <person name="Scazzocchio C."/>
            <person name="Seiboth B."/>
            <person name="vanKuyk P.A."/>
            <person name="Wortman J."/>
            <person name="Dyer P.S."/>
            <person name="Grigoriev I.V."/>
        </authorList>
    </citation>
    <scope>NUCLEOTIDE SEQUENCE [LARGE SCALE GENOMIC DNA]</scope>
    <source>
        <strain evidence="9">CBS 506.65</strain>
    </source>
</reference>
<evidence type="ECO:0000259" key="7">
    <source>
        <dbReference type="PROSITE" id="PS50850"/>
    </source>
</evidence>
<organism evidence="8 9">
    <name type="scientific">Penicilliopsis zonata CBS 506.65</name>
    <dbReference type="NCBI Taxonomy" id="1073090"/>
    <lineage>
        <taxon>Eukaryota</taxon>
        <taxon>Fungi</taxon>
        <taxon>Dikarya</taxon>
        <taxon>Ascomycota</taxon>
        <taxon>Pezizomycotina</taxon>
        <taxon>Eurotiomycetes</taxon>
        <taxon>Eurotiomycetidae</taxon>
        <taxon>Eurotiales</taxon>
        <taxon>Aspergillaceae</taxon>
        <taxon>Penicilliopsis</taxon>
    </lineage>
</organism>
<dbReference type="GeneID" id="34611244"/>
<dbReference type="InterPro" id="IPR036259">
    <property type="entry name" value="MFS_trans_sf"/>
</dbReference>
<keyword evidence="9" id="KW-1185">Reference proteome</keyword>
<evidence type="ECO:0000256" key="5">
    <source>
        <dbReference type="ARBA" id="ARBA00023136"/>
    </source>
</evidence>
<dbReference type="VEuPathDB" id="FungiDB:ASPZODRAFT_141755"/>
<proteinExistence type="predicted"/>
<feature type="domain" description="Major facilitator superfamily (MFS) profile" evidence="7">
    <location>
        <begin position="48"/>
        <end position="475"/>
    </location>
</feature>
<evidence type="ECO:0000256" key="3">
    <source>
        <dbReference type="ARBA" id="ARBA00022692"/>
    </source>
</evidence>
<feature type="transmembrane region" description="Helical" evidence="6">
    <location>
        <begin position="322"/>
        <end position="346"/>
    </location>
</feature>
<dbReference type="RefSeq" id="XP_022581495.1">
    <property type="nucleotide sequence ID" value="XM_022724779.1"/>
</dbReference>
<keyword evidence="2" id="KW-0813">Transport</keyword>
<feature type="transmembrane region" description="Helical" evidence="6">
    <location>
        <begin position="289"/>
        <end position="310"/>
    </location>
</feature>
<dbReference type="SUPFAM" id="SSF103473">
    <property type="entry name" value="MFS general substrate transporter"/>
    <property type="match status" value="1"/>
</dbReference>
<feature type="transmembrane region" description="Helical" evidence="6">
    <location>
        <begin position="208"/>
        <end position="230"/>
    </location>
</feature>
<evidence type="ECO:0000313" key="9">
    <source>
        <dbReference type="Proteomes" id="UP000184188"/>
    </source>
</evidence>
<evidence type="ECO:0000256" key="2">
    <source>
        <dbReference type="ARBA" id="ARBA00022448"/>
    </source>
</evidence>
<keyword evidence="4 6" id="KW-1133">Transmembrane helix</keyword>
<keyword evidence="3 6" id="KW-0812">Transmembrane</keyword>
<gene>
    <name evidence="8" type="ORF">ASPZODRAFT_141755</name>
</gene>
<dbReference type="EMBL" id="KV878341">
    <property type="protein sequence ID" value="OJJ46985.1"/>
    <property type="molecule type" value="Genomic_DNA"/>
</dbReference>
<feature type="transmembrane region" description="Helical" evidence="6">
    <location>
        <begin position="44"/>
        <end position="61"/>
    </location>
</feature>
<feature type="transmembrane region" description="Helical" evidence="6">
    <location>
        <begin position="358"/>
        <end position="376"/>
    </location>
</feature>
<dbReference type="Pfam" id="PF07690">
    <property type="entry name" value="MFS_1"/>
    <property type="match status" value="1"/>
</dbReference>
<dbReference type="InterPro" id="IPR011701">
    <property type="entry name" value="MFS"/>
</dbReference>
<feature type="transmembrane region" description="Helical" evidence="6">
    <location>
        <begin position="173"/>
        <end position="196"/>
    </location>
</feature>